<feature type="chain" id="PRO_5046842195" evidence="1">
    <location>
        <begin position="27"/>
        <end position="254"/>
    </location>
</feature>
<dbReference type="RefSeq" id="WP_157977853.1">
    <property type="nucleotide sequence ID" value="NZ_CP139965.1"/>
</dbReference>
<dbReference type="Proteomes" id="UP001325479">
    <property type="component" value="Chromosome"/>
</dbReference>
<keyword evidence="1" id="KW-0732">Signal</keyword>
<sequence>MKHRPLKLACIVALAYGGLVPPVVDAVDGDVPSVATGSIDEDGVARYSSAAGTDGVQTAAGQPGEEVAAPIPTEAPVVSELGDKADDANVANIAKDTRTAAVAAPAPSTANDANWPSTQTTALSEQRLDTLRGGFDTSQGLKVSFGISRAVYVNGNLVTQTSFNIPDVGAMTAQQAQALLASGGASTLVQNGRGNAVQPGALPPGAMAIQNTLNNQQIQALTSINTSVNSLASYKVANLISSINAALAATVRPR</sequence>
<accession>A0ABZ0WPR2</accession>
<gene>
    <name evidence="2" type="ORF">U0042_06750</name>
</gene>
<dbReference type="EMBL" id="CP139965">
    <property type="protein sequence ID" value="WQD79394.1"/>
    <property type="molecule type" value="Genomic_DNA"/>
</dbReference>
<feature type="signal peptide" evidence="1">
    <location>
        <begin position="1"/>
        <end position="26"/>
    </location>
</feature>
<name>A0ABZ0WPR2_9BURK</name>
<evidence type="ECO:0000313" key="3">
    <source>
        <dbReference type="Proteomes" id="UP001325479"/>
    </source>
</evidence>
<keyword evidence="3" id="KW-1185">Reference proteome</keyword>
<reference evidence="2 3" key="1">
    <citation type="submission" date="2023-12" db="EMBL/GenBank/DDBJ databases">
        <title>Genome sequencing and assembly of bacterial species from a model synthetic community.</title>
        <authorList>
            <person name="Hogle S.L."/>
        </authorList>
    </citation>
    <scope>NUCLEOTIDE SEQUENCE [LARGE SCALE GENOMIC DNA]</scope>
    <source>
        <strain evidence="2 3">HAMBI 2494</strain>
    </source>
</reference>
<evidence type="ECO:0000313" key="2">
    <source>
        <dbReference type="EMBL" id="WQD79394.1"/>
    </source>
</evidence>
<evidence type="ECO:0000256" key="1">
    <source>
        <dbReference type="SAM" id="SignalP"/>
    </source>
</evidence>
<organism evidence="2 3">
    <name type="scientific">Paraburkholderia kururiensis</name>
    <dbReference type="NCBI Taxonomy" id="984307"/>
    <lineage>
        <taxon>Bacteria</taxon>
        <taxon>Pseudomonadati</taxon>
        <taxon>Pseudomonadota</taxon>
        <taxon>Betaproteobacteria</taxon>
        <taxon>Burkholderiales</taxon>
        <taxon>Burkholderiaceae</taxon>
        <taxon>Paraburkholderia</taxon>
    </lineage>
</organism>
<proteinExistence type="predicted"/>
<protein>
    <submittedName>
        <fullName evidence="2">Uncharacterized protein</fullName>
    </submittedName>
</protein>